<keyword evidence="3" id="KW-0820">tRNA-binding</keyword>
<dbReference type="InterPro" id="IPR023267">
    <property type="entry name" value="RCMT"/>
</dbReference>
<dbReference type="CDD" id="cd01898">
    <property type="entry name" value="Obg"/>
    <property type="match status" value="1"/>
</dbReference>
<evidence type="ECO:0000259" key="14">
    <source>
        <dbReference type="PROSITE" id="PS51686"/>
    </source>
</evidence>
<evidence type="ECO:0000259" key="15">
    <source>
        <dbReference type="PROSITE" id="PS51710"/>
    </source>
</evidence>
<dbReference type="InterPro" id="IPR006073">
    <property type="entry name" value="GTP-bd"/>
</dbReference>
<feature type="region of interest" description="Disordered" evidence="13">
    <location>
        <begin position="48"/>
        <end position="77"/>
    </location>
</feature>
<keyword evidence="11" id="KW-0539">Nucleus</keyword>
<evidence type="ECO:0000256" key="12">
    <source>
        <dbReference type="PROSITE-ProRule" id="PRU01023"/>
    </source>
</evidence>
<dbReference type="GO" id="GO:0005737">
    <property type="term" value="C:cytoplasm"/>
    <property type="evidence" value="ECO:0007669"/>
    <property type="project" value="TreeGrafter"/>
</dbReference>
<evidence type="ECO:0000256" key="7">
    <source>
        <dbReference type="ARBA" id="ARBA00022694"/>
    </source>
</evidence>
<keyword evidence="4 12" id="KW-0489">Methyltransferase</keyword>
<comment type="caution">
    <text evidence="17">The sequence shown here is derived from an EMBL/GenBank/DDBJ whole genome shotgun (WGS) entry which is preliminary data.</text>
</comment>
<dbReference type="PROSITE" id="PS51883">
    <property type="entry name" value="OBG"/>
    <property type="match status" value="1"/>
</dbReference>
<feature type="region of interest" description="Disordered" evidence="13">
    <location>
        <begin position="1056"/>
        <end position="1173"/>
    </location>
</feature>
<feature type="domain" description="Obg" evidence="16">
    <location>
        <begin position="81"/>
        <end position="333"/>
    </location>
</feature>
<keyword evidence="7" id="KW-0819">tRNA processing</keyword>
<dbReference type="SUPFAM" id="SSF52540">
    <property type="entry name" value="P-loop containing nucleoside triphosphate hydrolases"/>
    <property type="match status" value="1"/>
</dbReference>
<dbReference type="InterPro" id="IPR036726">
    <property type="entry name" value="GTP1_OBG_dom_sf"/>
</dbReference>
<dbReference type="InterPro" id="IPR023270">
    <property type="entry name" value="RCMT_NCL1"/>
</dbReference>
<dbReference type="InterPro" id="IPR027417">
    <property type="entry name" value="P-loop_NTPase"/>
</dbReference>
<gene>
    <name evidence="17" type="ORF">B0T20DRAFT_461358</name>
</gene>
<dbReference type="Pfam" id="PF01189">
    <property type="entry name" value="Methyltr_RsmB-F"/>
    <property type="match status" value="1"/>
</dbReference>
<keyword evidence="18" id="KW-1185">Reference proteome</keyword>
<dbReference type="InterPro" id="IPR031167">
    <property type="entry name" value="G_OBG"/>
</dbReference>
<evidence type="ECO:0000256" key="9">
    <source>
        <dbReference type="ARBA" id="ARBA00022884"/>
    </source>
</evidence>
<feature type="binding site" evidence="12">
    <location>
        <begin position="759"/>
        <end position="765"/>
    </location>
    <ligand>
        <name>S-adenosyl-L-methionine</name>
        <dbReference type="ChEBI" id="CHEBI:59789"/>
    </ligand>
</feature>
<dbReference type="PRINTS" id="PR02011">
    <property type="entry name" value="RCMTNCL1"/>
</dbReference>
<dbReference type="Pfam" id="PF01926">
    <property type="entry name" value="MMR_HSR1"/>
    <property type="match status" value="1"/>
</dbReference>
<dbReference type="PROSITE" id="PS51686">
    <property type="entry name" value="SAM_MT_RSMB_NOP"/>
    <property type="match status" value="1"/>
</dbReference>
<evidence type="ECO:0000256" key="5">
    <source>
        <dbReference type="ARBA" id="ARBA00022679"/>
    </source>
</evidence>
<dbReference type="InterPro" id="IPR057285">
    <property type="entry name" value="Pre-PUA_NSUN2"/>
</dbReference>
<feature type="active site" description="Nucleophile" evidence="12">
    <location>
        <position position="932"/>
    </location>
</feature>
<dbReference type="InterPro" id="IPR057286">
    <property type="entry name" value="PUA_NSUN2"/>
</dbReference>
<feature type="region of interest" description="Disordered" evidence="13">
    <location>
        <begin position="1378"/>
        <end position="1455"/>
    </location>
</feature>
<dbReference type="GO" id="GO:0005634">
    <property type="term" value="C:nucleus"/>
    <property type="evidence" value="ECO:0007669"/>
    <property type="project" value="UniProtKB-SubCell"/>
</dbReference>
<dbReference type="Proteomes" id="UP001281003">
    <property type="component" value="Unassembled WGS sequence"/>
</dbReference>
<dbReference type="GO" id="GO:0030488">
    <property type="term" value="P:tRNA methylation"/>
    <property type="evidence" value="ECO:0007669"/>
    <property type="project" value="TreeGrafter"/>
</dbReference>
<keyword evidence="5 12" id="KW-0808">Transferase</keyword>
<feature type="region of interest" description="Disordered" evidence="13">
    <location>
        <begin position="580"/>
        <end position="609"/>
    </location>
</feature>
<feature type="binding site" evidence="12">
    <location>
        <position position="850"/>
    </location>
    <ligand>
        <name>S-adenosyl-L-methionine</name>
        <dbReference type="ChEBI" id="CHEBI:59789"/>
    </ligand>
</feature>
<dbReference type="PROSITE" id="PS01153">
    <property type="entry name" value="NOL1_NOP2_SUN"/>
    <property type="match status" value="1"/>
</dbReference>
<dbReference type="SUPFAM" id="SSF53335">
    <property type="entry name" value="S-adenosyl-L-methionine-dependent methyltransferases"/>
    <property type="match status" value="1"/>
</dbReference>
<feature type="domain" description="OBG-type G" evidence="15">
    <location>
        <begin position="334"/>
        <end position="541"/>
    </location>
</feature>
<feature type="compositionally biased region" description="Basic and acidic residues" evidence="13">
    <location>
        <begin position="1157"/>
        <end position="1167"/>
    </location>
</feature>
<evidence type="ECO:0000256" key="3">
    <source>
        <dbReference type="ARBA" id="ARBA00022555"/>
    </source>
</evidence>
<dbReference type="GO" id="GO:0016428">
    <property type="term" value="F:tRNA (cytidine-5-)-methyltransferase activity"/>
    <property type="evidence" value="ECO:0007669"/>
    <property type="project" value="InterPro"/>
</dbReference>
<proteinExistence type="inferred from homology"/>
<dbReference type="InterPro" id="IPR001678">
    <property type="entry name" value="MeTrfase_RsmB-F_NOP2_dom"/>
</dbReference>
<keyword evidence="10" id="KW-0342">GTP-binding</keyword>
<dbReference type="PROSITE" id="PS51710">
    <property type="entry name" value="G_OBG"/>
    <property type="match status" value="1"/>
</dbReference>
<feature type="compositionally biased region" description="Basic and acidic residues" evidence="13">
    <location>
        <begin position="1056"/>
        <end position="1098"/>
    </location>
</feature>
<comment type="subcellular location">
    <subcellularLocation>
        <location evidence="1">Nucleus</location>
    </subcellularLocation>
</comment>
<protein>
    <submittedName>
        <fullName evidence="17">Mitochondrial GTPase 2-like protein</fullName>
    </submittedName>
</protein>
<accession>A0AAE0UCR5</accession>
<feature type="compositionally biased region" description="Basic and acidic residues" evidence="13">
    <location>
        <begin position="57"/>
        <end position="69"/>
    </location>
</feature>
<dbReference type="Pfam" id="PF01018">
    <property type="entry name" value="GTP1_OBG"/>
    <property type="match status" value="2"/>
</dbReference>
<dbReference type="InterPro" id="IPR049560">
    <property type="entry name" value="MeTrfase_RsmB-F_NOP2_cat"/>
</dbReference>
<feature type="binding site" evidence="12">
    <location>
        <position position="823"/>
    </location>
    <ligand>
        <name>S-adenosyl-L-methionine</name>
        <dbReference type="ChEBI" id="CHEBI:59789"/>
    </ligand>
</feature>
<dbReference type="GO" id="GO:0000049">
    <property type="term" value="F:tRNA binding"/>
    <property type="evidence" value="ECO:0007669"/>
    <property type="project" value="UniProtKB-KW"/>
</dbReference>
<reference evidence="17" key="1">
    <citation type="journal article" date="2023" name="Mol. Phylogenet. Evol.">
        <title>Genome-scale phylogeny and comparative genomics of the fungal order Sordariales.</title>
        <authorList>
            <person name="Hensen N."/>
            <person name="Bonometti L."/>
            <person name="Westerberg I."/>
            <person name="Brannstrom I.O."/>
            <person name="Guillou S."/>
            <person name="Cros-Aarteil S."/>
            <person name="Calhoun S."/>
            <person name="Haridas S."/>
            <person name="Kuo A."/>
            <person name="Mondo S."/>
            <person name="Pangilinan J."/>
            <person name="Riley R."/>
            <person name="LaButti K."/>
            <person name="Andreopoulos B."/>
            <person name="Lipzen A."/>
            <person name="Chen C."/>
            <person name="Yan M."/>
            <person name="Daum C."/>
            <person name="Ng V."/>
            <person name="Clum A."/>
            <person name="Steindorff A."/>
            <person name="Ohm R.A."/>
            <person name="Martin F."/>
            <person name="Silar P."/>
            <person name="Natvig D.O."/>
            <person name="Lalanne C."/>
            <person name="Gautier V."/>
            <person name="Ament-Velasquez S.L."/>
            <person name="Kruys A."/>
            <person name="Hutchinson M.I."/>
            <person name="Powell A.J."/>
            <person name="Barry K."/>
            <person name="Miller A.N."/>
            <person name="Grigoriev I.V."/>
            <person name="Debuchy R."/>
            <person name="Gladieux P."/>
            <person name="Hiltunen Thoren M."/>
            <person name="Johannesson H."/>
        </authorList>
    </citation>
    <scope>NUCLEOTIDE SEQUENCE</scope>
    <source>
        <strain evidence="17">FGSC 1904</strain>
    </source>
</reference>
<evidence type="ECO:0000256" key="6">
    <source>
        <dbReference type="ARBA" id="ARBA00022691"/>
    </source>
</evidence>
<dbReference type="Gene3D" id="3.40.50.300">
    <property type="entry name" value="P-loop containing nucleotide triphosphate hydrolases"/>
    <property type="match status" value="1"/>
</dbReference>
<dbReference type="Gene3D" id="2.70.210.12">
    <property type="entry name" value="GTP1/OBG domain"/>
    <property type="match status" value="1"/>
</dbReference>
<feature type="binding site" evidence="12">
    <location>
        <position position="879"/>
    </location>
    <ligand>
        <name>S-adenosyl-L-methionine</name>
        <dbReference type="ChEBI" id="CHEBI:59789"/>
    </ligand>
</feature>
<evidence type="ECO:0000256" key="13">
    <source>
        <dbReference type="SAM" id="MobiDB-lite"/>
    </source>
</evidence>
<feature type="compositionally biased region" description="Basic and acidic residues" evidence="13">
    <location>
        <begin position="1378"/>
        <end position="1397"/>
    </location>
</feature>
<reference evidence="17" key="2">
    <citation type="submission" date="2023-07" db="EMBL/GenBank/DDBJ databases">
        <authorList>
            <consortium name="Lawrence Berkeley National Laboratory"/>
            <person name="Haridas S."/>
            <person name="Hensen N."/>
            <person name="Bonometti L."/>
            <person name="Westerberg I."/>
            <person name="Brannstrom I.O."/>
            <person name="Guillou S."/>
            <person name="Cros-Aarteil S."/>
            <person name="Calhoun S."/>
            <person name="Kuo A."/>
            <person name="Mondo S."/>
            <person name="Pangilinan J."/>
            <person name="Riley R."/>
            <person name="LaButti K."/>
            <person name="Andreopoulos B."/>
            <person name="Lipzen A."/>
            <person name="Chen C."/>
            <person name="Yanf M."/>
            <person name="Daum C."/>
            <person name="Ng V."/>
            <person name="Clum A."/>
            <person name="Steindorff A."/>
            <person name="Ohm R."/>
            <person name="Martin F."/>
            <person name="Silar P."/>
            <person name="Natvig D."/>
            <person name="Lalanne C."/>
            <person name="Gautier V."/>
            <person name="Ament-velasquez S.L."/>
            <person name="Kruys A."/>
            <person name="Hutchinson M.I."/>
            <person name="Powell A.J."/>
            <person name="Barry K."/>
            <person name="Miller A.N."/>
            <person name="Grigoriev I.V."/>
            <person name="Debuchy R."/>
            <person name="Gladieux P."/>
            <person name="Thoren M.H."/>
            <person name="Johannesson H."/>
        </authorList>
    </citation>
    <scope>NUCLEOTIDE SEQUENCE</scope>
    <source>
        <strain evidence="17">FGSC 1904</strain>
    </source>
</reference>
<feature type="compositionally biased region" description="Basic and acidic residues" evidence="13">
    <location>
        <begin position="1108"/>
        <end position="1148"/>
    </location>
</feature>
<evidence type="ECO:0000256" key="4">
    <source>
        <dbReference type="ARBA" id="ARBA00022603"/>
    </source>
</evidence>
<dbReference type="SUPFAM" id="SSF82051">
    <property type="entry name" value="Obg GTP-binding protein N-terminal domain"/>
    <property type="match status" value="1"/>
</dbReference>
<dbReference type="PRINTS" id="PR02008">
    <property type="entry name" value="RCMTFAMILY"/>
</dbReference>
<evidence type="ECO:0000256" key="11">
    <source>
        <dbReference type="ARBA" id="ARBA00023242"/>
    </source>
</evidence>
<dbReference type="InterPro" id="IPR018314">
    <property type="entry name" value="RsmB/NOL1/NOP2-like_CS"/>
</dbReference>
<comment type="similarity">
    <text evidence="2 12">Belongs to the class I-like SAM-binding methyltransferase superfamily. RsmB/NOP family.</text>
</comment>
<evidence type="ECO:0000313" key="18">
    <source>
        <dbReference type="Proteomes" id="UP001281003"/>
    </source>
</evidence>
<feature type="compositionally biased region" description="Basic and acidic residues" evidence="13">
    <location>
        <begin position="1439"/>
        <end position="1455"/>
    </location>
</feature>
<evidence type="ECO:0000256" key="1">
    <source>
        <dbReference type="ARBA" id="ARBA00004123"/>
    </source>
</evidence>
<dbReference type="Pfam" id="PF25378">
    <property type="entry name" value="PUA_NSUN2"/>
    <property type="match status" value="1"/>
</dbReference>
<dbReference type="EMBL" id="JAUTDP010000006">
    <property type="protein sequence ID" value="KAK3398694.1"/>
    <property type="molecule type" value="Genomic_DNA"/>
</dbReference>
<evidence type="ECO:0000313" key="17">
    <source>
        <dbReference type="EMBL" id="KAK3398694.1"/>
    </source>
</evidence>
<keyword evidence="6 12" id="KW-0949">S-adenosyl-L-methionine</keyword>
<feature type="compositionally biased region" description="Low complexity" evidence="13">
    <location>
        <begin position="1423"/>
        <end position="1438"/>
    </location>
</feature>
<evidence type="ECO:0000259" key="16">
    <source>
        <dbReference type="PROSITE" id="PS51883"/>
    </source>
</evidence>
<dbReference type="Gene3D" id="3.40.50.150">
    <property type="entry name" value="Vaccinia Virus protein VP39"/>
    <property type="match status" value="1"/>
</dbReference>
<dbReference type="InterPro" id="IPR029063">
    <property type="entry name" value="SAM-dependent_MTases_sf"/>
</dbReference>
<name>A0AAE0UCR5_SORBR</name>
<feature type="region of interest" description="Disordered" evidence="13">
    <location>
        <begin position="201"/>
        <end position="237"/>
    </location>
</feature>
<dbReference type="Pfam" id="PF25376">
    <property type="entry name" value="Pre-PUA_NSUN2"/>
    <property type="match status" value="1"/>
</dbReference>
<dbReference type="GO" id="GO:0005525">
    <property type="term" value="F:GTP binding"/>
    <property type="evidence" value="ECO:0007669"/>
    <property type="project" value="UniProtKB-KW"/>
</dbReference>
<evidence type="ECO:0000256" key="8">
    <source>
        <dbReference type="ARBA" id="ARBA00022741"/>
    </source>
</evidence>
<keyword evidence="9 12" id="KW-0694">RNA-binding</keyword>
<sequence>MAASRCTQNSSRLLMPFLYPSLFRTSAGNLARASLALTRNRNLRYSSTDASTATLHPQHDENNTDETKSRLNPAPDDYSNPYFADKAKLNVYAGNGGNGCISFLRELFIPEGPANGGDGGHGGNVYIQAVHGETSLHKLARRRHIRAGKGKHGQGSAQGGQRGEDVIITVPVGTVVTEISRDDPEGERQLIDRAKYKRKRKKDFRNAPAVEAPKEGEEEGEDGIEGTKVEEEPPINPDLDRWLLYPGISSSDARRIGAELPRLPRRDRLFQQPPAPIYLDLNRPTPRPILLAAGGLGGLGNPHFANKDRPRPMFATKGEPAMSLEIELELKLLADVGLVGLPNAGKSTLLRALTNSRARVGHWAFTTLQPNIGTVVLDNNKGRPVVKSYKRITDGPIDDPFALTGMPDEVEQRTRFTVADIPGLIEGAHLDKGLGIAFLRHVERAGVLAFVIDLGAGNAVKALKALWNEVGLYAQMREDEEADRERAARIDWSPEAGIDDLGMSGGWPAASNHGMADYPPSAATPAGLSIAGKPWFVVATKGDLKDTQKNFMELRDYCAAVTRGDEPHPSGVPGAWIENVEAIPKGRGGGRGGKRSRDDNRATGGAHQPYTRYPEVVKKNDKLERYYNDLLQLPEEEREQFWAALKRELPNSFRFCGSKGHALAVKNLLQTRYIPEITRITYDGAVVDPPKAVPWYPDGLAWWMTTPKNVIRKFPPFSAFQKFLVSETSVGNISRQEVVSMIPPLLMDLRPGMTVLDMCAAPGSKAAQLLEMIHRGEEARIRHVIKQFGGSVDEIKSADEDAARLEADPSDDGRATGMLIANDADYKRSHMLIHQLKRLSSPNMIVTNHDATMYPSLRIPNPEDPTKPNYLKFDRILADVPCSGDGTLRKNVNLWKDWAPAAALGLHLTQVRILVRALQMLKPGGRMVYSTCSMNPVENESVVAAAIERCGGPDKIEIVDCADQLPLLQRKPGMHKWQIMDKSGRVWNSWQEVEDHTKSTEDGITPSRLVESMFPRPEGSICADLPLERCMRVYAHQQDTGGFFITVLQKKAEFKAKPEEIRPKEKKQAPKRPLEDAESTEEVKKQKTEADEAVKTEDVVVEDAPVEAEVKVEEAAPVEPEVKAEETPVESEVKTEETPVESEVKTEETPAETPAETPKEAQPERKQKQQGPYEEPFKYLPADHEVIKNIADFYKISSRFPSDRYMIRNATGEPAKAIYYTSALVRDILVMNEGRGVKFIHGGVKMYVKQDAPSAEVCRWRIQSEGMPILHGYVGSERVVVLRKKETLKKLLIEMFPKIADGGWEKLDEIGERVRDLALGCCVLRVEPDGTDPEFNEHMALPLWKSFQSLNLMLPKEDRSAMLLRIYNDTTPLINMGIKRDAPKEEKKEGEEVKAETTETSETPVETKVEEAPVEMQTDVSVPAPAEAEAAAEAAPAAEVKDAEGDVAMKEEATA</sequence>
<dbReference type="InterPro" id="IPR006169">
    <property type="entry name" value="GTP1_OBG_dom"/>
</dbReference>
<evidence type="ECO:0000256" key="10">
    <source>
        <dbReference type="ARBA" id="ARBA00023134"/>
    </source>
</evidence>
<keyword evidence="8" id="KW-0547">Nucleotide-binding</keyword>
<organism evidence="17 18">
    <name type="scientific">Sordaria brevicollis</name>
    <dbReference type="NCBI Taxonomy" id="83679"/>
    <lineage>
        <taxon>Eukaryota</taxon>
        <taxon>Fungi</taxon>
        <taxon>Dikarya</taxon>
        <taxon>Ascomycota</taxon>
        <taxon>Pezizomycotina</taxon>
        <taxon>Sordariomycetes</taxon>
        <taxon>Sordariomycetidae</taxon>
        <taxon>Sordariales</taxon>
        <taxon>Sordariaceae</taxon>
        <taxon>Sordaria</taxon>
    </lineage>
</organism>
<evidence type="ECO:0000256" key="2">
    <source>
        <dbReference type="ARBA" id="ARBA00007494"/>
    </source>
</evidence>
<dbReference type="GO" id="GO:0042254">
    <property type="term" value="P:ribosome biogenesis"/>
    <property type="evidence" value="ECO:0007669"/>
    <property type="project" value="UniProtKB-UniRule"/>
</dbReference>
<feature type="domain" description="SAM-dependent MTase RsmB/NOP-type" evidence="14">
    <location>
        <begin position="641"/>
        <end position="1051"/>
    </location>
</feature>
<dbReference type="PANTHER" id="PTHR22808:SF1">
    <property type="entry name" value="RNA CYTOSINE-C(5)-METHYLTRANSFERASE NSUN2-RELATED"/>
    <property type="match status" value="1"/>
</dbReference>
<dbReference type="PANTHER" id="PTHR22808">
    <property type="entry name" value="NCL1 YEAST -RELATED NOL1/NOP2/FMU SUN DOMAIN-CONTAINING"/>
    <property type="match status" value="1"/>
</dbReference>